<keyword evidence="4" id="KW-1185">Reference proteome</keyword>
<keyword evidence="2" id="KW-0812">Transmembrane</keyword>
<dbReference type="EMBL" id="BGPR01004673">
    <property type="protein sequence ID" value="GBN02073.1"/>
    <property type="molecule type" value="Genomic_DNA"/>
</dbReference>
<reference evidence="3 4" key="1">
    <citation type="journal article" date="2019" name="Sci. Rep.">
        <title>Orb-weaving spider Araneus ventricosus genome elucidates the spidroin gene catalogue.</title>
        <authorList>
            <person name="Kono N."/>
            <person name="Nakamura H."/>
            <person name="Ohtoshi R."/>
            <person name="Moran D.A.P."/>
            <person name="Shinohara A."/>
            <person name="Yoshida Y."/>
            <person name="Fujiwara M."/>
            <person name="Mori M."/>
            <person name="Tomita M."/>
            <person name="Arakawa K."/>
        </authorList>
    </citation>
    <scope>NUCLEOTIDE SEQUENCE [LARGE SCALE GENOMIC DNA]</scope>
</reference>
<evidence type="ECO:0000256" key="2">
    <source>
        <dbReference type="SAM" id="Phobius"/>
    </source>
</evidence>
<dbReference type="Proteomes" id="UP000499080">
    <property type="component" value="Unassembled WGS sequence"/>
</dbReference>
<sequence length="158" mass="17764">MLLLWLVPNCSERSRIHFVGFLAMAASTCGDTPSSVAVFGLPDLLISATEPVLLNFLISFAMVSWVIFVLCVELKVQMALRKAYMRSVAQRNPDYHYRCRRGLSQTSGTYVSSHSEGSSFQSESNRKKRPPPRAVLRLQEVPKHEENKGKVETTTVIF</sequence>
<accession>A0A4Y2KKW6</accession>
<gene>
    <name evidence="3" type="ORF">AVEN_243876_1</name>
</gene>
<evidence type="ECO:0000256" key="1">
    <source>
        <dbReference type="SAM" id="MobiDB-lite"/>
    </source>
</evidence>
<name>A0A4Y2KKW6_ARAVE</name>
<dbReference type="AlphaFoldDB" id="A0A4Y2KKW6"/>
<proteinExistence type="predicted"/>
<evidence type="ECO:0000313" key="3">
    <source>
        <dbReference type="EMBL" id="GBN02073.1"/>
    </source>
</evidence>
<organism evidence="3 4">
    <name type="scientific">Araneus ventricosus</name>
    <name type="common">Orbweaver spider</name>
    <name type="synonym">Epeira ventricosa</name>
    <dbReference type="NCBI Taxonomy" id="182803"/>
    <lineage>
        <taxon>Eukaryota</taxon>
        <taxon>Metazoa</taxon>
        <taxon>Ecdysozoa</taxon>
        <taxon>Arthropoda</taxon>
        <taxon>Chelicerata</taxon>
        <taxon>Arachnida</taxon>
        <taxon>Araneae</taxon>
        <taxon>Araneomorphae</taxon>
        <taxon>Entelegynae</taxon>
        <taxon>Araneoidea</taxon>
        <taxon>Araneidae</taxon>
        <taxon>Araneus</taxon>
    </lineage>
</organism>
<evidence type="ECO:0000313" key="4">
    <source>
        <dbReference type="Proteomes" id="UP000499080"/>
    </source>
</evidence>
<dbReference type="OrthoDB" id="6424535at2759"/>
<feature type="transmembrane region" description="Helical" evidence="2">
    <location>
        <begin position="52"/>
        <end position="72"/>
    </location>
</feature>
<keyword evidence="2" id="KW-0472">Membrane</keyword>
<feature type="region of interest" description="Disordered" evidence="1">
    <location>
        <begin position="106"/>
        <end position="133"/>
    </location>
</feature>
<protein>
    <submittedName>
        <fullName evidence="3">Uncharacterized protein</fullName>
    </submittedName>
</protein>
<comment type="caution">
    <text evidence="3">The sequence shown here is derived from an EMBL/GenBank/DDBJ whole genome shotgun (WGS) entry which is preliminary data.</text>
</comment>
<keyword evidence="2" id="KW-1133">Transmembrane helix</keyword>
<feature type="compositionally biased region" description="Low complexity" evidence="1">
    <location>
        <begin position="112"/>
        <end position="123"/>
    </location>
</feature>